<dbReference type="AlphaFoldDB" id="A0A4V2URS8"/>
<dbReference type="GO" id="GO:0005886">
    <property type="term" value="C:plasma membrane"/>
    <property type="evidence" value="ECO:0007669"/>
    <property type="project" value="TreeGrafter"/>
</dbReference>
<dbReference type="RefSeq" id="WP_132770438.1">
    <property type="nucleotide sequence ID" value="NZ_SMAB01000025.1"/>
</dbReference>
<evidence type="ECO:0000256" key="2">
    <source>
        <dbReference type="ARBA" id="ARBA00022448"/>
    </source>
</evidence>
<sequence>MKKKIGLLPRLLIGLLSGILIGYLSKELFHLDFFVRLLATFNGIFGNFLSYVIPFIIIGFVAPGIAELGKGAGRLLGITTLLAYLSTIIAGTFAYTVGNGILPRLINAASGNANNPEEALVKGFFQVDIPPIMGVMTALITAFLLGLGMAAIKNKTLYAAVKDFQEIVELVIQKVIIPLLPFHIAGIFANMTYAGEVVRIMQVFGSIFVIVILSHIVILLFQYTVAGAVSGKNPFQALKNMIPAYLTAIGTQSSAATIPVTLRSAKKNGISDEVADFVIPLCATIHLSGSTITLTMASMAVMFMAGHVPNFGLMFPFILMLGVTMVAAPGVPGGAVMAALGLLQSMLGFNEAQLSLMIALYLTQDSFGTAVNVTGDGAIALIVDKLAKRSTKKVTTAQEKIAGGEEKGCPSI</sequence>
<dbReference type="Gene3D" id="1.10.3860.10">
    <property type="entry name" value="Sodium:dicarboxylate symporter"/>
    <property type="match status" value="1"/>
</dbReference>
<protein>
    <submittedName>
        <fullName evidence="7">Na+/H+-dicarboxylate symporter</fullName>
    </submittedName>
</protein>
<feature type="transmembrane region" description="Helical" evidence="6">
    <location>
        <begin position="274"/>
        <end position="305"/>
    </location>
</feature>
<organism evidence="7 8">
    <name type="scientific">Tepidibacillus fermentans</name>
    <dbReference type="NCBI Taxonomy" id="1281767"/>
    <lineage>
        <taxon>Bacteria</taxon>
        <taxon>Bacillati</taxon>
        <taxon>Bacillota</taxon>
        <taxon>Bacilli</taxon>
        <taxon>Bacillales</taxon>
        <taxon>Bacillaceae</taxon>
        <taxon>Tepidibacillus</taxon>
    </lineage>
</organism>
<accession>A0A4V2URS8</accession>
<reference evidence="7 8" key="1">
    <citation type="submission" date="2019-03" db="EMBL/GenBank/DDBJ databases">
        <title>Genomic Encyclopedia of Type Strains, Phase IV (KMG-IV): sequencing the most valuable type-strain genomes for metagenomic binning, comparative biology and taxonomic classification.</title>
        <authorList>
            <person name="Goeker M."/>
        </authorList>
    </citation>
    <scope>NUCLEOTIDE SEQUENCE [LARGE SCALE GENOMIC DNA]</scope>
    <source>
        <strain evidence="7 8">DSM 23802</strain>
    </source>
</reference>
<keyword evidence="8" id="KW-1185">Reference proteome</keyword>
<feature type="transmembrane region" description="Helical" evidence="6">
    <location>
        <begin position="75"/>
        <end position="95"/>
    </location>
</feature>
<evidence type="ECO:0000313" key="8">
    <source>
        <dbReference type="Proteomes" id="UP000295788"/>
    </source>
</evidence>
<feature type="transmembrane region" description="Helical" evidence="6">
    <location>
        <begin position="317"/>
        <end position="343"/>
    </location>
</feature>
<evidence type="ECO:0000256" key="5">
    <source>
        <dbReference type="ARBA" id="ARBA00023136"/>
    </source>
</evidence>
<feature type="transmembrane region" description="Helical" evidence="6">
    <location>
        <begin position="44"/>
        <end position="63"/>
    </location>
</feature>
<gene>
    <name evidence="7" type="ORF">EDD72_1256</name>
</gene>
<evidence type="ECO:0000256" key="3">
    <source>
        <dbReference type="ARBA" id="ARBA00022692"/>
    </source>
</evidence>
<evidence type="ECO:0000256" key="1">
    <source>
        <dbReference type="ARBA" id="ARBA00004141"/>
    </source>
</evidence>
<dbReference type="PANTHER" id="PTHR42865">
    <property type="entry name" value="PROTON/GLUTAMATE-ASPARTATE SYMPORTER"/>
    <property type="match status" value="1"/>
</dbReference>
<dbReference type="OrthoDB" id="9768885at2"/>
<dbReference type="FunFam" id="1.10.3860.10:FF:000007">
    <property type="entry name" value="Dicarboxylate/amino acid:cation symporter"/>
    <property type="match status" value="1"/>
</dbReference>
<feature type="transmembrane region" description="Helical" evidence="6">
    <location>
        <begin position="7"/>
        <end position="24"/>
    </location>
</feature>
<comment type="caution">
    <text evidence="7">The sequence shown here is derived from an EMBL/GenBank/DDBJ whole genome shotgun (WGS) entry which is preliminary data.</text>
</comment>
<dbReference type="GO" id="GO:0005295">
    <property type="term" value="F:neutral L-amino acid:sodium symporter activity"/>
    <property type="evidence" value="ECO:0007669"/>
    <property type="project" value="TreeGrafter"/>
</dbReference>
<dbReference type="SUPFAM" id="SSF118215">
    <property type="entry name" value="Proton glutamate symport protein"/>
    <property type="match status" value="1"/>
</dbReference>
<dbReference type="PRINTS" id="PR00173">
    <property type="entry name" value="EDTRNSPORT"/>
</dbReference>
<name>A0A4V2URS8_9BACI</name>
<dbReference type="Pfam" id="PF00375">
    <property type="entry name" value="SDF"/>
    <property type="match status" value="1"/>
</dbReference>
<feature type="transmembrane region" description="Helical" evidence="6">
    <location>
        <begin position="242"/>
        <end position="262"/>
    </location>
</feature>
<evidence type="ECO:0000256" key="4">
    <source>
        <dbReference type="ARBA" id="ARBA00022989"/>
    </source>
</evidence>
<dbReference type="InterPro" id="IPR036458">
    <property type="entry name" value="Na:dicarbo_symporter_sf"/>
</dbReference>
<dbReference type="EMBL" id="SMAB01000025">
    <property type="protein sequence ID" value="TCS78762.1"/>
    <property type="molecule type" value="Genomic_DNA"/>
</dbReference>
<dbReference type="InterPro" id="IPR001991">
    <property type="entry name" value="Na-dicarboxylate_symporter"/>
</dbReference>
<dbReference type="GO" id="GO:0032329">
    <property type="term" value="P:serine transport"/>
    <property type="evidence" value="ECO:0007669"/>
    <property type="project" value="TreeGrafter"/>
</dbReference>
<proteinExistence type="predicted"/>
<keyword evidence="3 6" id="KW-0812">Transmembrane</keyword>
<keyword evidence="2" id="KW-0813">Transport</keyword>
<evidence type="ECO:0000313" key="7">
    <source>
        <dbReference type="EMBL" id="TCS78762.1"/>
    </source>
</evidence>
<dbReference type="PANTHER" id="PTHR42865:SF8">
    <property type="entry name" value="SERINE_THREONINE TRANSPORTER SSTT"/>
    <property type="match status" value="1"/>
</dbReference>
<dbReference type="Proteomes" id="UP000295788">
    <property type="component" value="Unassembled WGS sequence"/>
</dbReference>
<feature type="transmembrane region" description="Helical" evidence="6">
    <location>
        <begin position="200"/>
        <end position="222"/>
    </location>
</feature>
<feature type="transmembrane region" description="Helical" evidence="6">
    <location>
        <begin position="132"/>
        <end position="152"/>
    </location>
</feature>
<keyword evidence="5 6" id="KW-0472">Membrane</keyword>
<evidence type="ECO:0000256" key="6">
    <source>
        <dbReference type="SAM" id="Phobius"/>
    </source>
</evidence>
<keyword evidence="4 6" id="KW-1133">Transmembrane helix</keyword>
<comment type="subcellular location">
    <subcellularLocation>
        <location evidence="1">Membrane</location>
        <topology evidence="1">Multi-pass membrane protein</topology>
    </subcellularLocation>
</comment>